<sequence length="69" mass="7841">MKSFTSILPLNDEKYTILISKKGLNGFRLIHHGHGNVALIHDDGDFKFSLESDTQRTIINELNKVSMKI</sequence>
<name>A0A6C0EHF9_9ZZZZ</name>
<evidence type="ECO:0000313" key="1">
    <source>
        <dbReference type="EMBL" id="QHT28408.1"/>
    </source>
</evidence>
<organism evidence="1">
    <name type="scientific">viral metagenome</name>
    <dbReference type="NCBI Taxonomy" id="1070528"/>
    <lineage>
        <taxon>unclassified sequences</taxon>
        <taxon>metagenomes</taxon>
        <taxon>organismal metagenomes</taxon>
    </lineage>
</organism>
<reference evidence="1" key="1">
    <citation type="journal article" date="2020" name="Nature">
        <title>Giant virus diversity and host interactions through global metagenomics.</title>
        <authorList>
            <person name="Schulz F."/>
            <person name="Roux S."/>
            <person name="Paez-Espino D."/>
            <person name="Jungbluth S."/>
            <person name="Walsh D.A."/>
            <person name="Denef V.J."/>
            <person name="McMahon K.D."/>
            <person name="Konstantinidis K.T."/>
            <person name="Eloe-Fadrosh E.A."/>
            <person name="Kyrpides N.C."/>
            <person name="Woyke T."/>
        </authorList>
    </citation>
    <scope>NUCLEOTIDE SEQUENCE</scope>
    <source>
        <strain evidence="1">GVMAG-M-3300001348-25</strain>
    </source>
</reference>
<protein>
    <submittedName>
        <fullName evidence="1">Uncharacterized protein</fullName>
    </submittedName>
</protein>
<accession>A0A6C0EHF9</accession>
<dbReference type="AlphaFoldDB" id="A0A6C0EHF9"/>
<dbReference type="EMBL" id="MN738856">
    <property type="protein sequence ID" value="QHT28408.1"/>
    <property type="molecule type" value="Genomic_DNA"/>
</dbReference>
<proteinExistence type="predicted"/>